<dbReference type="InterPro" id="IPR028994">
    <property type="entry name" value="Integrin_alpha_N"/>
</dbReference>
<protein>
    <recommendedName>
        <fullName evidence="4">MYXO-CTERM domain-containing protein</fullName>
    </recommendedName>
</protein>
<keyword evidence="1" id="KW-0732">Signal</keyword>
<dbReference type="Gene3D" id="2.130.10.130">
    <property type="entry name" value="Integrin alpha, N-terminal"/>
    <property type="match status" value="1"/>
</dbReference>
<proteinExistence type="predicted"/>
<evidence type="ECO:0000313" key="3">
    <source>
        <dbReference type="Proteomes" id="UP001221686"/>
    </source>
</evidence>
<gene>
    <name evidence="2" type="ORF">POL25_40910</name>
</gene>
<feature type="chain" id="PRO_5045250054" description="MYXO-CTERM domain-containing protein" evidence="1">
    <location>
        <begin position="24"/>
        <end position="411"/>
    </location>
</feature>
<dbReference type="PANTHER" id="PTHR36220">
    <property type="entry name" value="UNNAMED PRODUCT"/>
    <property type="match status" value="1"/>
</dbReference>
<evidence type="ECO:0000313" key="2">
    <source>
        <dbReference type="EMBL" id="MDC0723314.1"/>
    </source>
</evidence>
<accession>A0ABT5EBR9</accession>
<comment type="caution">
    <text evidence="2">The sequence shown here is derived from an EMBL/GenBank/DDBJ whole genome shotgun (WGS) entry which is preliminary data.</text>
</comment>
<evidence type="ECO:0008006" key="4">
    <source>
        <dbReference type="Google" id="ProtNLM"/>
    </source>
</evidence>
<dbReference type="RefSeq" id="WP_272091857.1">
    <property type="nucleotide sequence ID" value="NZ_JAQNDL010000005.1"/>
</dbReference>
<dbReference type="PANTHER" id="PTHR36220:SF1">
    <property type="entry name" value="GAMMA TUBULIN COMPLEX COMPONENT C-TERMINAL DOMAIN-CONTAINING PROTEIN"/>
    <property type="match status" value="1"/>
</dbReference>
<keyword evidence="3" id="KW-1185">Reference proteome</keyword>
<name>A0ABT5EBR9_9BACT</name>
<dbReference type="Proteomes" id="UP001221686">
    <property type="component" value="Unassembled WGS sequence"/>
</dbReference>
<evidence type="ECO:0000256" key="1">
    <source>
        <dbReference type="SAM" id="SignalP"/>
    </source>
</evidence>
<dbReference type="EMBL" id="JAQNDL010000005">
    <property type="protein sequence ID" value="MDC0723314.1"/>
    <property type="molecule type" value="Genomic_DNA"/>
</dbReference>
<feature type="signal peptide" evidence="1">
    <location>
        <begin position="1"/>
        <end position="23"/>
    </location>
</feature>
<organism evidence="2 3">
    <name type="scientific">Nannocystis bainbridge</name>
    <dbReference type="NCBI Taxonomy" id="2995303"/>
    <lineage>
        <taxon>Bacteria</taxon>
        <taxon>Pseudomonadati</taxon>
        <taxon>Myxococcota</taxon>
        <taxon>Polyangia</taxon>
        <taxon>Nannocystales</taxon>
        <taxon>Nannocystaceae</taxon>
        <taxon>Nannocystis</taxon>
    </lineage>
</organism>
<sequence>MRSYRSGCLVVAALLVAPAVARAGELGDDFGLELAADGERVAIAAPLSNAARFDGGAVDIYHLVEGTWRFEQRVTPRAPQFRAEFGTRVALAGDLLAVARADSDGAEQAWVFGRSAAGWTELAELRPPEGAEDYDFSRVAVDDGWVAVGTPYVMRGGAVDPGEIHMFQKTDAGIVARQVLAGAPGSRRQFGETFQMARGVLVAPTPDGFETWVRAGTAWQLEGVLPYAVPEYGQLDAYAFDGATLLAIEPPQGLMRLYSRTADGWSAPQTIEAFTDASYWRAHALFGEWAAIAISLHQDPDDDSDPARVRFLHREGGTWKVAGQVGHESPDYFGVSLALTDGWLWAGELAGAPDRFSEALAFRRDRVDWSLQATVTAVEVEDSEAGCAVTSGGAPALIGLLLAGRRRRRRA</sequence>
<reference evidence="2 3" key="1">
    <citation type="submission" date="2022-11" db="EMBL/GenBank/DDBJ databases">
        <title>Minimal conservation of predation-associated metabolite biosynthetic gene clusters underscores biosynthetic potential of Myxococcota including descriptions for ten novel species: Archangium lansinium sp. nov., Myxococcus landrumus sp. nov., Nannocystis bai.</title>
        <authorList>
            <person name="Ahearne A."/>
            <person name="Stevens C."/>
            <person name="Dowd S."/>
        </authorList>
    </citation>
    <scope>NUCLEOTIDE SEQUENCE [LARGE SCALE GENOMIC DNA]</scope>
    <source>
        <strain evidence="2 3">BB15-2</strain>
    </source>
</reference>